<dbReference type="EMBL" id="CM045767">
    <property type="protein sequence ID" value="KAI7996172.1"/>
    <property type="molecule type" value="Genomic_DNA"/>
</dbReference>
<evidence type="ECO:0000313" key="1">
    <source>
        <dbReference type="EMBL" id="KAI7996172.1"/>
    </source>
</evidence>
<evidence type="ECO:0000313" key="2">
    <source>
        <dbReference type="Proteomes" id="UP001060215"/>
    </source>
</evidence>
<comment type="caution">
    <text evidence="1">The sequence shown here is derived from an EMBL/GenBank/DDBJ whole genome shotgun (WGS) entry which is preliminary data.</text>
</comment>
<reference evidence="1 2" key="1">
    <citation type="journal article" date="2022" name="Plant J.">
        <title>Chromosome-level genome of Camellia lanceoleosa provides a valuable resource for understanding genome evolution and self-incompatibility.</title>
        <authorList>
            <person name="Gong W."/>
            <person name="Xiao S."/>
            <person name="Wang L."/>
            <person name="Liao Z."/>
            <person name="Chang Y."/>
            <person name="Mo W."/>
            <person name="Hu G."/>
            <person name="Li W."/>
            <person name="Zhao G."/>
            <person name="Zhu H."/>
            <person name="Hu X."/>
            <person name="Ji K."/>
            <person name="Xiang X."/>
            <person name="Song Q."/>
            <person name="Yuan D."/>
            <person name="Jin S."/>
            <person name="Zhang L."/>
        </authorList>
    </citation>
    <scope>NUCLEOTIDE SEQUENCE [LARGE SCALE GENOMIC DNA]</scope>
    <source>
        <strain evidence="1">SQ_2022a</strain>
    </source>
</reference>
<organism evidence="1 2">
    <name type="scientific">Camellia lanceoleosa</name>
    <dbReference type="NCBI Taxonomy" id="1840588"/>
    <lineage>
        <taxon>Eukaryota</taxon>
        <taxon>Viridiplantae</taxon>
        <taxon>Streptophyta</taxon>
        <taxon>Embryophyta</taxon>
        <taxon>Tracheophyta</taxon>
        <taxon>Spermatophyta</taxon>
        <taxon>Magnoliopsida</taxon>
        <taxon>eudicotyledons</taxon>
        <taxon>Gunneridae</taxon>
        <taxon>Pentapetalae</taxon>
        <taxon>asterids</taxon>
        <taxon>Ericales</taxon>
        <taxon>Theaceae</taxon>
        <taxon>Camellia</taxon>
    </lineage>
</organism>
<gene>
    <name evidence="1" type="ORF">LOK49_LG10G00736</name>
</gene>
<proteinExistence type="predicted"/>
<accession>A0ACC0G751</accession>
<dbReference type="Proteomes" id="UP001060215">
    <property type="component" value="Chromosome 10"/>
</dbReference>
<sequence length="31" mass="3370">MNKISMLTSSAVMALPLAVNLWLLQLGMHVS</sequence>
<protein>
    <submittedName>
        <fullName evidence="1">Uncharacterized protein</fullName>
    </submittedName>
</protein>
<keyword evidence="2" id="KW-1185">Reference proteome</keyword>
<name>A0ACC0G751_9ERIC</name>